<dbReference type="Pfam" id="PF23349">
    <property type="entry name" value="BBS7_hp"/>
    <property type="match status" value="1"/>
</dbReference>
<reference evidence="4" key="1">
    <citation type="submission" date="2016-11" db="UniProtKB">
        <authorList>
            <consortium name="WormBaseParasite"/>
        </authorList>
    </citation>
    <scope>IDENTIFICATION</scope>
</reference>
<feature type="domain" description="BBS7 platform" evidence="2">
    <location>
        <begin position="12"/>
        <end position="115"/>
    </location>
</feature>
<evidence type="ECO:0000259" key="1">
    <source>
        <dbReference type="Pfam" id="PF23349"/>
    </source>
</evidence>
<dbReference type="Pfam" id="PF23361">
    <property type="entry name" value="BBS7_pf"/>
    <property type="match status" value="1"/>
</dbReference>
<evidence type="ECO:0000313" key="4">
    <source>
        <dbReference type="WBParaSite" id="L893_g19429.t1"/>
    </source>
</evidence>
<dbReference type="GO" id="GO:0043005">
    <property type="term" value="C:neuron projection"/>
    <property type="evidence" value="ECO:0007669"/>
    <property type="project" value="TreeGrafter"/>
</dbReference>
<evidence type="ECO:0000313" key="3">
    <source>
        <dbReference type="Proteomes" id="UP000095287"/>
    </source>
</evidence>
<name>A0A1I7YT33_9BILA</name>
<dbReference type="Proteomes" id="UP000095287">
    <property type="component" value="Unplaced"/>
</dbReference>
<sequence>MRTYPVKPLSLHERVHSFDEARPLNTLTVTGSFTMGEAHGWLSMCLSEIPLRPPTDDFVSFNFASTYNGGTQLQASYGKGKAVYRSDNLSTVAIIKDLISKEATRKQIKINVSIDVSEESIIHCLKIFHPKMEYFFNLRRKLDLAEALKVWYPTLTPKNMSLQELEANQDDISYLNDELRTILRSYEKLYVEFTQASFRNDKLFGMTTDLFIDKHKMAGKNARERGKQLLHFLQSNYSFENLVAFFNEPF</sequence>
<organism evidence="3 4">
    <name type="scientific">Steinernema glaseri</name>
    <dbReference type="NCBI Taxonomy" id="37863"/>
    <lineage>
        <taxon>Eukaryota</taxon>
        <taxon>Metazoa</taxon>
        <taxon>Ecdysozoa</taxon>
        <taxon>Nematoda</taxon>
        <taxon>Chromadorea</taxon>
        <taxon>Rhabditida</taxon>
        <taxon>Tylenchina</taxon>
        <taxon>Panagrolaimomorpha</taxon>
        <taxon>Strongyloidoidea</taxon>
        <taxon>Steinernematidae</taxon>
        <taxon>Steinernema</taxon>
    </lineage>
</organism>
<accession>A0A1I7YT33</accession>
<dbReference type="InterPro" id="IPR056335">
    <property type="entry name" value="BBS7_hairpin"/>
</dbReference>
<dbReference type="GO" id="GO:0016020">
    <property type="term" value="C:membrane"/>
    <property type="evidence" value="ECO:0007669"/>
    <property type="project" value="TreeGrafter"/>
</dbReference>
<evidence type="ECO:0000259" key="2">
    <source>
        <dbReference type="Pfam" id="PF23361"/>
    </source>
</evidence>
<keyword evidence="3" id="KW-1185">Reference proteome</keyword>
<dbReference type="GO" id="GO:0008104">
    <property type="term" value="P:intracellular protein localization"/>
    <property type="evidence" value="ECO:0007669"/>
    <property type="project" value="TreeGrafter"/>
</dbReference>
<protein>
    <submittedName>
        <fullName evidence="4">Sulfotransfer_1 domain-containing protein</fullName>
    </submittedName>
</protein>
<dbReference type="GO" id="GO:0034464">
    <property type="term" value="C:BBSome"/>
    <property type="evidence" value="ECO:0007669"/>
    <property type="project" value="TreeGrafter"/>
</dbReference>
<feature type="domain" description="BBS7 helical hairpin" evidence="1">
    <location>
        <begin position="118"/>
        <end position="246"/>
    </location>
</feature>
<dbReference type="WBParaSite" id="L893_g19429.t1">
    <property type="protein sequence ID" value="L893_g19429.t1"/>
    <property type="gene ID" value="L893_g19429"/>
</dbReference>
<dbReference type="PANTHER" id="PTHR16074:SF4">
    <property type="entry name" value="BARDET-BIEDL SYNDROME 7 PROTEIN"/>
    <property type="match status" value="1"/>
</dbReference>
<dbReference type="GO" id="GO:0060271">
    <property type="term" value="P:cilium assembly"/>
    <property type="evidence" value="ECO:0007669"/>
    <property type="project" value="TreeGrafter"/>
</dbReference>
<dbReference type="PANTHER" id="PTHR16074">
    <property type="entry name" value="BARDET-BIEDL SYNDROME 7 PROTEIN"/>
    <property type="match status" value="1"/>
</dbReference>
<dbReference type="AlphaFoldDB" id="A0A1I7YT33"/>
<proteinExistence type="predicted"/>
<dbReference type="GO" id="GO:0036064">
    <property type="term" value="C:ciliary basal body"/>
    <property type="evidence" value="ECO:0007669"/>
    <property type="project" value="TreeGrafter"/>
</dbReference>
<dbReference type="InterPro" id="IPR056333">
    <property type="entry name" value="BBS7_pf_dom"/>
</dbReference>
<dbReference type="GO" id="GO:0005930">
    <property type="term" value="C:axoneme"/>
    <property type="evidence" value="ECO:0007669"/>
    <property type="project" value="TreeGrafter"/>
</dbReference>